<dbReference type="GO" id="GO:0016491">
    <property type="term" value="F:oxidoreductase activity"/>
    <property type="evidence" value="ECO:0007669"/>
    <property type="project" value="UniProtKB-KW"/>
</dbReference>
<dbReference type="Proteomes" id="UP000178776">
    <property type="component" value="Chromosome"/>
</dbReference>
<evidence type="ECO:0000313" key="6">
    <source>
        <dbReference type="Proteomes" id="UP000178776"/>
    </source>
</evidence>
<dbReference type="GO" id="GO:0000166">
    <property type="term" value="F:nucleotide binding"/>
    <property type="evidence" value="ECO:0007669"/>
    <property type="project" value="InterPro"/>
</dbReference>
<accession>A0A1D9LFH3</accession>
<dbReference type="KEGG" id="cvc:BKX93_08365"/>
<dbReference type="STRING" id="1108595.BKX93_08365"/>
<dbReference type="AlphaFoldDB" id="A0A1D9LFH3"/>
<evidence type="ECO:0000313" key="5">
    <source>
        <dbReference type="EMBL" id="AOZ50011.1"/>
    </source>
</evidence>
<evidence type="ECO:0000259" key="3">
    <source>
        <dbReference type="Pfam" id="PF01408"/>
    </source>
</evidence>
<dbReference type="InterPro" id="IPR036291">
    <property type="entry name" value="NAD(P)-bd_dom_sf"/>
</dbReference>
<organism evidence="5 6">
    <name type="scientific">Chromobacterium vaccinii</name>
    <dbReference type="NCBI Taxonomy" id="1108595"/>
    <lineage>
        <taxon>Bacteria</taxon>
        <taxon>Pseudomonadati</taxon>
        <taxon>Pseudomonadota</taxon>
        <taxon>Betaproteobacteria</taxon>
        <taxon>Neisseriales</taxon>
        <taxon>Chromobacteriaceae</taxon>
        <taxon>Chromobacterium</taxon>
    </lineage>
</organism>
<evidence type="ECO:0000259" key="4">
    <source>
        <dbReference type="Pfam" id="PF02894"/>
    </source>
</evidence>
<keyword evidence="2" id="KW-0560">Oxidoreductase</keyword>
<dbReference type="RefSeq" id="WP_046167404.1">
    <property type="nucleotide sequence ID" value="NZ_CP017707.1"/>
</dbReference>
<protein>
    <submittedName>
        <fullName evidence="5">Oxidoreductase</fullName>
    </submittedName>
</protein>
<dbReference type="PANTHER" id="PTHR43708">
    <property type="entry name" value="CONSERVED EXPRESSED OXIDOREDUCTASE (EUROFUNG)"/>
    <property type="match status" value="1"/>
</dbReference>
<evidence type="ECO:0000256" key="2">
    <source>
        <dbReference type="ARBA" id="ARBA00023002"/>
    </source>
</evidence>
<dbReference type="EMBL" id="CP017707">
    <property type="protein sequence ID" value="AOZ50011.1"/>
    <property type="molecule type" value="Genomic_DNA"/>
</dbReference>
<evidence type="ECO:0000256" key="1">
    <source>
        <dbReference type="ARBA" id="ARBA00010928"/>
    </source>
</evidence>
<feature type="domain" description="Gfo/Idh/MocA-like oxidoreductase N-terminal" evidence="3">
    <location>
        <begin position="6"/>
        <end position="122"/>
    </location>
</feature>
<dbReference type="SUPFAM" id="SSF51735">
    <property type="entry name" value="NAD(P)-binding Rossmann-fold domains"/>
    <property type="match status" value="1"/>
</dbReference>
<gene>
    <name evidence="5" type="ORF">BKX93_08365</name>
</gene>
<comment type="similarity">
    <text evidence="1">Belongs to the Gfo/Idh/MocA family.</text>
</comment>
<dbReference type="InterPro" id="IPR000683">
    <property type="entry name" value="Gfo/Idh/MocA-like_OxRdtase_N"/>
</dbReference>
<dbReference type="InterPro" id="IPR051317">
    <property type="entry name" value="Gfo/Idh/MocA_oxidoreduct"/>
</dbReference>
<dbReference type="GeneID" id="68841228"/>
<dbReference type="Pfam" id="PF01408">
    <property type="entry name" value="GFO_IDH_MocA"/>
    <property type="match status" value="1"/>
</dbReference>
<dbReference type="Gene3D" id="3.30.360.10">
    <property type="entry name" value="Dihydrodipicolinate Reductase, domain 2"/>
    <property type="match status" value="1"/>
</dbReference>
<feature type="domain" description="Gfo/Idh/MocA-like oxidoreductase C-terminal" evidence="4">
    <location>
        <begin position="134"/>
        <end position="333"/>
    </location>
</feature>
<reference evidence="5 6" key="1">
    <citation type="submission" date="2016-10" db="EMBL/GenBank/DDBJ databases">
        <title>Chromobacterium muskegensis sp. nov., an insecticidal bacterium isolated from Sphagnum bogs.</title>
        <authorList>
            <person name="Sparks M.E."/>
            <person name="Blackburn M.B."/>
            <person name="Gundersen-Rindal D.E."/>
            <person name="Mitchell A."/>
            <person name="Farrar R."/>
            <person name="Kuhar D."/>
        </authorList>
    </citation>
    <scope>NUCLEOTIDE SEQUENCE [LARGE SCALE GENOMIC DNA]</scope>
    <source>
        <strain evidence="5 6">21-1</strain>
    </source>
</reference>
<dbReference type="PANTHER" id="PTHR43708:SF5">
    <property type="entry name" value="CONSERVED EXPRESSED OXIDOREDUCTASE (EUROFUNG)-RELATED"/>
    <property type="match status" value="1"/>
</dbReference>
<sequence>MTRRLRAGLLGYGYAGATFHAPLLAETEGVELIAVASSRPEQVLRAWPQARVLPDAEALLAEDDIDLAVIATPNDSHFPLALAALRAGKHVVVDKPFTLDAAQARLLMEEAERAGRLLSVFHNRRWDADFLAVRQLLDEGALGRVVHFESHFDRYRPQVRQRWRESSGPGAGLWFDLGPHLLDQALQLFGLPQALSLEIAGLRDGAASDDWFHAMLRYPDKRVILHGSALVADAGPRFILHGTLGSFSKYGLDPQEDALKAGERPGGEGWGVDMKPGRLVSGEEEAVFCGPAGDYLRYYAGVRDAILHGKANPVPAEEAWRVMALLELGKRSAMLQCWQPVPDNLREPAA</sequence>
<dbReference type="NCBIfam" id="NF008607">
    <property type="entry name" value="PRK11579.1"/>
    <property type="match status" value="1"/>
</dbReference>
<dbReference type="Pfam" id="PF02894">
    <property type="entry name" value="GFO_IDH_MocA_C"/>
    <property type="match status" value="1"/>
</dbReference>
<dbReference type="InterPro" id="IPR004104">
    <property type="entry name" value="Gfo/Idh/MocA-like_OxRdtase_C"/>
</dbReference>
<proteinExistence type="inferred from homology"/>
<dbReference type="Gene3D" id="3.40.50.720">
    <property type="entry name" value="NAD(P)-binding Rossmann-like Domain"/>
    <property type="match status" value="1"/>
</dbReference>
<name>A0A1D9LFH3_9NEIS</name>